<name>A0A3G9CVX6_METTE</name>
<evidence type="ECO:0000256" key="1">
    <source>
        <dbReference type="ARBA" id="ARBA00023118"/>
    </source>
</evidence>
<evidence type="ECO:0000313" key="3">
    <source>
        <dbReference type="EMBL" id="BAW29310.1"/>
    </source>
</evidence>
<gene>
    <name evidence="3" type="ORF">MESMT1_1380</name>
</gene>
<dbReference type="AlphaFoldDB" id="A0A3G9CVX6"/>
<dbReference type="EMBL" id="AP017646">
    <property type="protein sequence ID" value="BAW29310.1"/>
    <property type="molecule type" value="Genomic_DNA"/>
</dbReference>
<reference evidence="3 4" key="1">
    <citation type="submission" date="2016-09" db="EMBL/GenBank/DDBJ databases">
        <title>Complete Genome Sequence of Methanosarcina thermophila MT-1.</title>
        <authorList>
            <person name="Kouzuma A."/>
        </authorList>
    </citation>
    <scope>NUCLEOTIDE SEQUENCE [LARGE SCALE GENOMIC DNA]</scope>
    <source>
        <strain evidence="3 4">MT-1</strain>
    </source>
</reference>
<dbReference type="InterPro" id="IPR010154">
    <property type="entry name" value="CRISPR-assoc_Cas7/Cst2/DevR"/>
</dbReference>
<dbReference type="GO" id="GO:0051607">
    <property type="term" value="P:defense response to virus"/>
    <property type="evidence" value="ECO:0007669"/>
    <property type="project" value="UniProtKB-KW"/>
</dbReference>
<protein>
    <submittedName>
        <fullName evidence="3">CRISPR-associated regulatory protein, DevR family</fullName>
    </submittedName>
</protein>
<dbReference type="InterPro" id="IPR013414">
    <property type="entry name" value="Cas7/Cst2/DevR_sub_I-B/Tneap"/>
</dbReference>
<accession>A0A3G9CVX6</accession>
<evidence type="ECO:0000256" key="2">
    <source>
        <dbReference type="ARBA" id="ARBA00025626"/>
    </source>
</evidence>
<proteinExistence type="predicted"/>
<sequence>MDNIKGISVVWLSKVDLTNLNSGEGESNYIDVKKYKIDGVEYPYVSGQAMRYYLKEAIRRNLDNNEFMCVPDDKGETCANIDSCIGCDLFGFMTTQKGSKRGEGGALTRVSPVKVSPAIGLLPFYQNSTVDFLTRRHRTQEIGKLEGDIVNIEIGSNIYKAGISIDVIRVGNEEIISDRSLSFESIVGENESKKRVRKVLESINYLTDYSKQSRLLTDFTPDIIAIALQTRYSHRLQKLFEIIEGRKLNVKRVRDVLQDLRANNDKIFMGLITGVIENEGELIDLLNEMKLQPKTPFEAINEAIKEIV</sequence>
<dbReference type="NCBIfam" id="TIGR02585">
    <property type="entry name" value="cas_Cst2_DevR"/>
    <property type="match status" value="1"/>
</dbReference>
<dbReference type="Proteomes" id="UP000265557">
    <property type="component" value="Chromosome"/>
</dbReference>
<dbReference type="Pfam" id="PF01905">
    <property type="entry name" value="DevR"/>
    <property type="match status" value="1"/>
</dbReference>
<dbReference type="NCBIfam" id="TIGR01875">
    <property type="entry name" value="cas_MJ0381"/>
    <property type="match status" value="1"/>
</dbReference>
<evidence type="ECO:0000313" key="4">
    <source>
        <dbReference type="Proteomes" id="UP000265557"/>
    </source>
</evidence>
<comment type="function">
    <text evidence="2">CRISPR (clustered regularly interspaced short palindromic repeat) is an adaptive immune system that provides protection against mobile genetic elements (viruses, transposable elements and conjugative plasmids). CRISPR clusters contain spacers, sequences complementary to antecedent mobile elements, and target invading nucleic acids. CRISPR clusters are transcribed and processed into CRISPR RNA (crRNA).</text>
</comment>
<organism evidence="3 4">
    <name type="scientific">Methanosarcina thermophila</name>
    <dbReference type="NCBI Taxonomy" id="2210"/>
    <lineage>
        <taxon>Archaea</taxon>
        <taxon>Methanobacteriati</taxon>
        <taxon>Methanobacteriota</taxon>
        <taxon>Stenosarchaea group</taxon>
        <taxon>Methanomicrobia</taxon>
        <taxon>Methanosarcinales</taxon>
        <taxon>Methanosarcinaceae</taxon>
        <taxon>Methanosarcina</taxon>
    </lineage>
</organism>
<keyword evidence="1" id="KW-0051">Antiviral defense</keyword>